<dbReference type="InterPro" id="IPR007737">
    <property type="entry name" value="Mga_HTH"/>
</dbReference>
<dbReference type="RefSeq" id="WP_168964721.1">
    <property type="nucleotide sequence ID" value="NZ_JABAFR010000004.1"/>
</dbReference>
<keyword evidence="4" id="KW-0804">Transcription</keyword>
<dbReference type="InterPro" id="IPR036634">
    <property type="entry name" value="PRD_sf"/>
</dbReference>
<evidence type="ECO:0000256" key="2">
    <source>
        <dbReference type="ARBA" id="ARBA00023015"/>
    </source>
</evidence>
<dbReference type="Gene3D" id="1.10.10.10">
    <property type="entry name" value="Winged helix-like DNA-binding domain superfamily/Winged helix DNA-binding domain"/>
    <property type="match status" value="1"/>
</dbReference>
<dbReference type="PANTHER" id="PTHR30185:SF12">
    <property type="entry name" value="TRANSCRIPTIONAL REGULATOR MANR"/>
    <property type="match status" value="1"/>
</dbReference>
<keyword evidence="2" id="KW-0805">Transcription regulation</keyword>
<gene>
    <name evidence="7" type="ORF">HF861_02310</name>
</gene>
<dbReference type="EMBL" id="JABAFR010000004">
    <property type="protein sequence ID" value="NME43713.1"/>
    <property type="molecule type" value="Genomic_DNA"/>
</dbReference>
<dbReference type="Pfam" id="PF00359">
    <property type="entry name" value="PTS_EIIA_2"/>
    <property type="match status" value="1"/>
</dbReference>
<dbReference type="InterPro" id="IPR036390">
    <property type="entry name" value="WH_DNA-bd_sf"/>
</dbReference>
<dbReference type="InterPro" id="IPR036388">
    <property type="entry name" value="WH-like_DNA-bd_sf"/>
</dbReference>
<evidence type="ECO:0000259" key="5">
    <source>
        <dbReference type="PROSITE" id="PS51094"/>
    </source>
</evidence>
<evidence type="ECO:0000256" key="1">
    <source>
        <dbReference type="ARBA" id="ARBA00022737"/>
    </source>
</evidence>
<dbReference type="Gene3D" id="1.10.1790.10">
    <property type="entry name" value="PRD domain"/>
    <property type="match status" value="2"/>
</dbReference>
<dbReference type="InterPro" id="IPR013196">
    <property type="entry name" value="HTH_11"/>
</dbReference>
<dbReference type="SUPFAM" id="SSF63520">
    <property type="entry name" value="PTS-regulatory domain, PRD"/>
    <property type="match status" value="2"/>
</dbReference>
<protein>
    <submittedName>
        <fullName evidence="7">Transcription antiterminator</fullName>
    </submittedName>
</protein>
<dbReference type="AlphaFoldDB" id="A0A7X9NGB5"/>
<dbReference type="Pfam" id="PF08279">
    <property type="entry name" value="HTH_11"/>
    <property type="match status" value="1"/>
</dbReference>
<dbReference type="Pfam" id="PF00874">
    <property type="entry name" value="PRD"/>
    <property type="match status" value="2"/>
</dbReference>
<feature type="domain" description="PRD" evidence="6">
    <location>
        <begin position="288"/>
        <end position="395"/>
    </location>
</feature>
<dbReference type="SUPFAM" id="SSF46785">
    <property type="entry name" value="Winged helix' DNA-binding domain"/>
    <property type="match status" value="1"/>
</dbReference>
<dbReference type="InterPro" id="IPR016152">
    <property type="entry name" value="PTrfase/Anion_transptr"/>
</dbReference>
<evidence type="ECO:0000313" key="8">
    <source>
        <dbReference type="Proteomes" id="UP000540014"/>
    </source>
</evidence>
<dbReference type="PANTHER" id="PTHR30185">
    <property type="entry name" value="CRYPTIC BETA-GLUCOSIDE BGL OPERON ANTITERMINATOR"/>
    <property type="match status" value="1"/>
</dbReference>
<dbReference type="Pfam" id="PF05043">
    <property type="entry name" value="Mga"/>
    <property type="match status" value="1"/>
</dbReference>
<dbReference type="SUPFAM" id="SSF55804">
    <property type="entry name" value="Phoshotransferase/anion transport protein"/>
    <property type="match status" value="1"/>
</dbReference>
<dbReference type="InterPro" id="IPR011608">
    <property type="entry name" value="PRD"/>
</dbReference>
<comment type="caution">
    <text evidence="7">The sequence shown here is derived from an EMBL/GenBank/DDBJ whole genome shotgun (WGS) entry which is preliminary data.</text>
</comment>
<dbReference type="Proteomes" id="UP000540014">
    <property type="component" value="Unassembled WGS sequence"/>
</dbReference>
<evidence type="ECO:0000256" key="3">
    <source>
        <dbReference type="ARBA" id="ARBA00023159"/>
    </source>
</evidence>
<organism evidence="7 8">
    <name type="scientific">Faecalicoccus pleomorphus</name>
    <dbReference type="NCBI Taxonomy" id="1323"/>
    <lineage>
        <taxon>Bacteria</taxon>
        <taxon>Bacillati</taxon>
        <taxon>Bacillota</taxon>
        <taxon>Erysipelotrichia</taxon>
        <taxon>Erysipelotrichales</taxon>
        <taxon>Erysipelotrichaceae</taxon>
        <taxon>Faecalicoccus</taxon>
    </lineage>
</organism>
<accession>A0A7X9NGB5</accession>
<evidence type="ECO:0000259" key="6">
    <source>
        <dbReference type="PROSITE" id="PS51372"/>
    </source>
</evidence>
<feature type="domain" description="PRD" evidence="6">
    <location>
        <begin position="177"/>
        <end position="281"/>
    </location>
</feature>
<dbReference type="Gene3D" id="3.40.930.10">
    <property type="entry name" value="Mannitol-specific EII, Chain A"/>
    <property type="match status" value="1"/>
</dbReference>
<evidence type="ECO:0000256" key="4">
    <source>
        <dbReference type="ARBA" id="ARBA00023163"/>
    </source>
</evidence>
<dbReference type="InterPro" id="IPR002178">
    <property type="entry name" value="PTS_EIIA_type-2_dom"/>
</dbReference>
<dbReference type="GO" id="GO:0006355">
    <property type="term" value="P:regulation of DNA-templated transcription"/>
    <property type="evidence" value="ECO:0007669"/>
    <property type="project" value="InterPro"/>
</dbReference>
<feature type="domain" description="PTS EIIA type-2" evidence="5">
    <location>
        <begin position="499"/>
        <end position="637"/>
    </location>
</feature>
<keyword evidence="3" id="KW-0010">Activator</keyword>
<sequence length="637" mass="74313">MLNKRQEKIIMLLQDSKKWITGKEFARLMNVSDRTIRSDIDTINRTYNAHLIESNLRSGYRINEEILTTLPIELNAVSIPQTPDERCTYILQELILEKKQINLLDLQEQVFISGYSIDNDIKRIKKMLEPYQDLSLIRSKNCIRLDGSEESKRKLYKQLLFEETQGNFLNLNRLSSMFHDLDLEYAKEVLDKMFKKYNFHVREMQKPMLMIHVGIALERMIHHNYVETSRDTPELRNTKEYSITKEFFDTMAQSIHIDVNENEVVLLALLLRGKKAITMHNDLVQSVTDGINVNDLVTKIVTMIKEDFDIDFVKDLDLRTGLALHIQGLIERKKKDIVVSNLYLQELKRKYPLVFELAIHVGQILNETLDMQVSENEVGFLALHLGAAYERSHSFQKYRVVMIYPVDQAFGDILLRKVDTLFSERMTVINCSSFFEEKMIKELNPDLILTTLQLQHNLDISTIQISLFISTEDESKIFQALNALDKKRYQQKFEDELIDLIEPELFYKNLELHTPTEVITYMCDNLEKKGYCDASFKEAVLKREEVAATSFVYSFAVPHSLNVPSFRPAISVGFLKRPIKWGEFDVKMVLLLAVNEEHQDLLIMFFEWLSGMINNANHFAALLETKDYDDFVAKIVE</sequence>
<evidence type="ECO:0000313" key="7">
    <source>
        <dbReference type="EMBL" id="NME43713.1"/>
    </source>
</evidence>
<dbReference type="PROSITE" id="PS51094">
    <property type="entry name" value="PTS_EIIA_TYPE_2"/>
    <property type="match status" value="1"/>
</dbReference>
<dbReference type="InterPro" id="IPR050661">
    <property type="entry name" value="BglG_antiterminators"/>
</dbReference>
<dbReference type="PROSITE" id="PS51372">
    <property type="entry name" value="PRD_2"/>
    <property type="match status" value="2"/>
</dbReference>
<keyword evidence="1" id="KW-0677">Repeat</keyword>
<name>A0A7X9NGB5_9FIRM</name>
<proteinExistence type="predicted"/>
<reference evidence="7 8" key="1">
    <citation type="submission" date="2020-04" db="EMBL/GenBank/DDBJ databases">
        <authorList>
            <person name="Hitch T.C.A."/>
            <person name="Wylensek D."/>
            <person name="Clavel T."/>
        </authorList>
    </citation>
    <scope>NUCLEOTIDE SEQUENCE [LARGE SCALE GENOMIC DNA]</scope>
    <source>
        <strain evidence="7 8">BSM-383-APC-22F</strain>
    </source>
</reference>